<dbReference type="Gene3D" id="3.40.50.300">
    <property type="entry name" value="P-loop containing nucleotide triphosphate hydrolases"/>
    <property type="match status" value="1"/>
</dbReference>
<dbReference type="AlphaFoldDB" id="A0A086ZUN5"/>
<dbReference type="FunFam" id="3.40.50.300:FF:000032">
    <property type="entry name" value="Export ABC transporter ATP-binding protein"/>
    <property type="match status" value="1"/>
</dbReference>
<name>A0A086ZUN5_9BIFI</name>
<reference evidence="6 7" key="1">
    <citation type="submission" date="2014-03" db="EMBL/GenBank/DDBJ databases">
        <title>Genomics of Bifidobacteria.</title>
        <authorList>
            <person name="Ventura M."/>
            <person name="Milani C."/>
            <person name="Lugli G.A."/>
        </authorList>
    </citation>
    <scope>NUCLEOTIDE SEQUENCE [LARGE SCALE GENOMIC DNA]</scope>
    <source>
        <strain evidence="6 7">DSM 23973</strain>
    </source>
</reference>
<evidence type="ECO:0000256" key="1">
    <source>
        <dbReference type="ARBA" id="ARBA00022448"/>
    </source>
</evidence>
<dbReference type="Pfam" id="PF00005">
    <property type="entry name" value="ABC_tran"/>
    <property type="match status" value="1"/>
</dbReference>
<dbReference type="eggNOG" id="COG1136">
    <property type="taxonomic scope" value="Bacteria"/>
</dbReference>
<dbReference type="PROSITE" id="PS50893">
    <property type="entry name" value="ABC_TRANSPORTER_2"/>
    <property type="match status" value="1"/>
</dbReference>
<dbReference type="InterPro" id="IPR015854">
    <property type="entry name" value="ABC_transpr_LolD-like"/>
</dbReference>
<evidence type="ECO:0000256" key="3">
    <source>
        <dbReference type="ARBA" id="ARBA00022840"/>
    </source>
</evidence>
<evidence type="ECO:0000259" key="5">
    <source>
        <dbReference type="PROSITE" id="PS50893"/>
    </source>
</evidence>
<dbReference type="InterPro" id="IPR017911">
    <property type="entry name" value="MacB-like_ATP-bd"/>
</dbReference>
<feature type="region of interest" description="Disordered" evidence="4">
    <location>
        <begin position="304"/>
        <end position="351"/>
    </location>
</feature>
<evidence type="ECO:0000313" key="7">
    <source>
        <dbReference type="Proteomes" id="UP000029072"/>
    </source>
</evidence>
<dbReference type="GO" id="GO:0005886">
    <property type="term" value="C:plasma membrane"/>
    <property type="evidence" value="ECO:0007669"/>
    <property type="project" value="TreeGrafter"/>
</dbReference>
<keyword evidence="2" id="KW-0547">Nucleotide-binding</keyword>
<dbReference type="SUPFAM" id="SSF52540">
    <property type="entry name" value="P-loop containing nucleoside triphosphate hydrolases"/>
    <property type="match status" value="1"/>
</dbReference>
<evidence type="ECO:0000313" key="6">
    <source>
        <dbReference type="EMBL" id="KFI50235.1"/>
    </source>
</evidence>
<dbReference type="InterPro" id="IPR017871">
    <property type="entry name" value="ABC_transporter-like_CS"/>
</dbReference>
<gene>
    <name evidence="6" type="ORF">BCAL_2223</name>
</gene>
<feature type="compositionally biased region" description="Basic residues" evidence="4">
    <location>
        <begin position="335"/>
        <end position="351"/>
    </location>
</feature>
<dbReference type="EC" id="3.6.3.28" evidence="6"/>
<dbReference type="CDD" id="cd03255">
    <property type="entry name" value="ABC_MJ0796_LolCDE_FtsE"/>
    <property type="match status" value="1"/>
</dbReference>
<feature type="domain" description="ABC transporter" evidence="5">
    <location>
        <begin position="20"/>
        <end position="257"/>
    </location>
</feature>
<dbReference type="PANTHER" id="PTHR24220">
    <property type="entry name" value="IMPORT ATP-BINDING PROTEIN"/>
    <property type="match status" value="1"/>
</dbReference>
<evidence type="ECO:0000256" key="2">
    <source>
        <dbReference type="ARBA" id="ARBA00022741"/>
    </source>
</evidence>
<organism evidence="6 7">
    <name type="scientific">Bifidobacterium callitrichos DSM 23973</name>
    <dbReference type="NCBI Taxonomy" id="1437609"/>
    <lineage>
        <taxon>Bacteria</taxon>
        <taxon>Bacillati</taxon>
        <taxon>Actinomycetota</taxon>
        <taxon>Actinomycetes</taxon>
        <taxon>Bifidobacteriales</taxon>
        <taxon>Bifidobacteriaceae</taxon>
        <taxon>Bifidobacterium</taxon>
    </lineage>
</organism>
<keyword evidence="6" id="KW-0378">Hydrolase</keyword>
<dbReference type="GO" id="GO:0022857">
    <property type="term" value="F:transmembrane transporter activity"/>
    <property type="evidence" value="ECO:0007669"/>
    <property type="project" value="TreeGrafter"/>
</dbReference>
<accession>A0A086ZUN5</accession>
<dbReference type="InterPro" id="IPR003439">
    <property type="entry name" value="ABC_transporter-like_ATP-bd"/>
</dbReference>
<dbReference type="Proteomes" id="UP000029072">
    <property type="component" value="Unassembled WGS sequence"/>
</dbReference>
<evidence type="ECO:0000256" key="4">
    <source>
        <dbReference type="SAM" id="MobiDB-lite"/>
    </source>
</evidence>
<dbReference type="InterPro" id="IPR027417">
    <property type="entry name" value="P-loop_NTPase"/>
</dbReference>
<dbReference type="SMART" id="SM00382">
    <property type="entry name" value="AAA"/>
    <property type="match status" value="1"/>
</dbReference>
<proteinExistence type="predicted"/>
<dbReference type="GO" id="GO:0098796">
    <property type="term" value="C:membrane protein complex"/>
    <property type="evidence" value="ECO:0007669"/>
    <property type="project" value="UniProtKB-ARBA"/>
</dbReference>
<protein>
    <submittedName>
        <fullName evidence="6">ATP-binding protein of ABC transporter system</fullName>
        <ecNumber evidence="6">3.6.3.28</ecNumber>
    </submittedName>
</protein>
<keyword evidence="1" id="KW-0813">Transport</keyword>
<dbReference type="PANTHER" id="PTHR24220:SF685">
    <property type="entry name" value="ABC TRANSPORTER RELATED"/>
    <property type="match status" value="1"/>
</dbReference>
<dbReference type="PROSITE" id="PS00211">
    <property type="entry name" value="ABC_TRANSPORTER_1"/>
    <property type="match status" value="1"/>
</dbReference>
<dbReference type="EMBL" id="JGYS01000030">
    <property type="protein sequence ID" value="KFI50235.1"/>
    <property type="molecule type" value="Genomic_DNA"/>
</dbReference>
<dbReference type="InterPro" id="IPR003593">
    <property type="entry name" value="AAA+_ATPase"/>
</dbReference>
<dbReference type="OrthoDB" id="3176024at2"/>
<dbReference type="GO" id="GO:0016887">
    <property type="term" value="F:ATP hydrolysis activity"/>
    <property type="evidence" value="ECO:0007669"/>
    <property type="project" value="InterPro"/>
</dbReference>
<sequence length="351" mass="37746">MSIMNETNTVSAASRPDPAIQAIDLVKDYGEGEGVVHALRDVNVTFERGRFTAIMGPSGSGKSTLMHTLAGLDSATSGRIMFEGRDLTRLNDRQLTLLRRNRIGFIFQSFNLLPMFTAEQNILMPLTLAGARPDRRWFATLVTTLGLERRLDHRPTELSGGQQQRVAIARALITKPKLVFADEPTGNLDSVSSAEVLGFLRRSVDELGQTIIMVTHDAVAASYADRAIVFADGRIVADEPHPTAERMNRLLMAERERATRAAVTGTSADRLARLAGTRNATALPVTDDVLPPTPPASTAAIASVPDQSALPGGTAANGWLSGSEDAVDRTGRAGRGTRGRRRSSSGARHAR</sequence>
<keyword evidence="3 6" id="KW-0067">ATP-binding</keyword>
<comment type="caution">
    <text evidence="6">The sequence shown here is derived from an EMBL/GenBank/DDBJ whole genome shotgun (WGS) entry which is preliminary data.</text>
</comment>
<dbReference type="RefSeq" id="WP_156101987.1">
    <property type="nucleotide sequence ID" value="NZ_JGYS01000030.1"/>
</dbReference>
<dbReference type="STRING" id="1437609.BCAL_2223"/>
<dbReference type="GO" id="GO:0005524">
    <property type="term" value="F:ATP binding"/>
    <property type="evidence" value="ECO:0007669"/>
    <property type="project" value="UniProtKB-KW"/>
</dbReference>